<dbReference type="GO" id="GO:0030313">
    <property type="term" value="C:cell envelope"/>
    <property type="evidence" value="ECO:0007669"/>
    <property type="project" value="UniProtKB-SubCell"/>
</dbReference>
<evidence type="ECO:0000256" key="7">
    <source>
        <dbReference type="ARBA" id="ARBA00022679"/>
    </source>
</evidence>
<dbReference type="GO" id="GO:0005886">
    <property type="term" value="C:plasma membrane"/>
    <property type="evidence" value="ECO:0007669"/>
    <property type="project" value="UniProtKB-SubCell"/>
</dbReference>
<keyword evidence="12" id="KW-0812">Transmembrane</keyword>
<dbReference type="Gene3D" id="3.40.50.2000">
    <property type="entry name" value="Glycogen Phosphorylase B"/>
    <property type="match status" value="1"/>
</dbReference>
<dbReference type="Pfam" id="PF04413">
    <property type="entry name" value="Glycos_transf_N"/>
    <property type="match status" value="1"/>
</dbReference>
<evidence type="ECO:0000256" key="11">
    <source>
        <dbReference type="PIRSR" id="PIRSR639901-2"/>
    </source>
</evidence>
<dbReference type="SUPFAM" id="SSF53756">
    <property type="entry name" value="UDP-Glycosyltransferase/glycogen phosphorylase"/>
    <property type="match status" value="1"/>
</dbReference>
<proteinExistence type="inferred from homology"/>
<dbReference type="PANTHER" id="PTHR42755">
    <property type="entry name" value="3-DEOXY-MANNO-OCTULOSONATE CYTIDYLYLTRANSFERASE"/>
    <property type="match status" value="1"/>
</dbReference>
<dbReference type="RefSeq" id="WP_208830659.1">
    <property type="nucleotide sequence ID" value="NZ_CP072110.1"/>
</dbReference>
<dbReference type="Proteomes" id="UP000682739">
    <property type="component" value="Chromosome"/>
</dbReference>
<evidence type="ECO:0000256" key="1">
    <source>
        <dbReference type="ARBA" id="ARBA00004196"/>
    </source>
</evidence>
<dbReference type="GO" id="GO:0009244">
    <property type="term" value="P:lipopolysaccharide core region biosynthetic process"/>
    <property type="evidence" value="ECO:0007669"/>
    <property type="project" value="UniProtKB-UniRule"/>
</dbReference>
<keyword evidence="12" id="KW-0448">Lipopolysaccharide biosynthesis</keyword>
<dbReference type="FunFam" id="3.40.50.2000:FF:000032">
    <property type="entry name" value="3-deoxy-D-manno-octulosonic acid transferase"/>
    <property type="match status" value="1"/>
</dbReference>
<comment type="pathway">
    <text evidence="2 12">Bacterial outer membrane biogenesis; LPS core biosynthesis.</text>
</comment>
<feature type="transmembrane region" description="Helical" evidence="12">
    <location>
        <begin position="12"/>
        <end position="30"/>
    </location>
</feature>
<keyword evidence="7 12" id="KW-0808">Transferase</keyword>
<dbReference type="Pfam" id="PF00534">
    <property type="entry name" value="Glycos_transf_1"/>
    <property type="match status" value="1"/>
</dbReference>
<evidence type="ECO:0000256" key="12">
    <source>
        <dbReference type="RuleBase" id="RU365103"/>
    </source>
</evidence>
<accession>A0A975D9T3</accession>
<evidence type="ECO:0000256" key="2">
    <source>
        <dbReference type="ARBA" id="ARBA00004713"/>
    </source>
</evidence>
<comment type="catalytic activity">
    <reaction evidence="9 12">
        <text>lipid IVA (E. coli) + CMP-3-deoxy-beta-D-manno-octulosonate = alpha-Kdo-(2-&gt;6)-lipid IVA (E. coli) + CMP + H(+)</text>
        <dbReference type="Rhea" id="RHEA:28066"/>
        <dbReference type="ChEBI" id="CHEBI:15378"/>
        <dbReference type="ChEBI" id="CHEBI:58603"/>
        <dbReference type="ChEBI" id="CHEBI:60364"/>
        <dbReference type="ChEBI" id="CHEBI:60377"/>
        <dbReference type="ChEBI" id="CHEBI:85987"/>
        <dbReference type="EC" id="2.4.99.12"/>
    </reaction>
</comment>
<dbReference type="KEGG" id="psym:J1N51_09250"/>
<keyword evidence="16" id="KW-1185">Reference proteome</keyword>
<evidence type="ECO:0000256" key="9">
    <source>
        <dbReference type="ARBA" id="ARBA00049183"/>
    </source>
</evidence>
<feature type="site" description="Transition state stabilizer" evidence="11">
    <location>
        <position position="155"/>
    </location>
</feature>
<dbReference type="PANTHER" id="PTHR42755:SF1">
    <property type="entry name" value="3-DEOXY-D-MANNO-OCTULOSONIC ACID TRANSFERASE, MITOCHONDRIAL-RELATED"/>
    <property type="match status" value="1"/>
</dbReference>
<evidence type="ECO:0000259" key="13">
    <source>
        <dbReference type="Pfam" id="PF00534"/>
    </source>
</evidence>
<feature type="active site" description="Proton acceptor" evidence="10">
    <location>
        <position position="81"/>
    </location>
</feature>
<evidence type="ECO:0000313" key="15">
    <source>
        <dbReference type="EMBL" id="QTH62944.1"/>
    </source>
</evidence>
<feature type="domain" description="Glycosyl transferase family 1" evidence="13">
    <location>
        <begin position="268"/>
        <end position="424"/>
    </location>
</feature>
<feature type="domain" description="3-deoxy-D-manno-octulosonic-acid transferase N-terminal" evidence="14">
    <location>
        <begin position="52"/>
        <end position="236"/>
    </location>
</feature>
<comment type="similarity">
    <text evidence="3">Belongs to the glycosyltransferase group 1 family. Glycosyltransferase 30 subfamily.</text>
</comment>
<dbReference type="InterPro" id="IPR038107">
    <property type="entry name" value="Glycos_transf_N_sf"/>
</dbReference>
<comment type="function">
    <text evidence="12">Involved in lipopolysaccharide (LPS) biosynthesis. Catalyzes the transfer of 3-deoxy-D-manno-octulosonate (Kdo) residue(s) from CMP-Kdo to lipid IV(A), the tetraacyldisaccharide-1,4'-bisphosphate precursor of lipid A.</text>
</comment>
<evidence type="ECO:0000256" key="4">
    <source>
        <dbReference type="ARBA" id="ARBA00012621"/>
    </source>
</evidence>
<dbReference type="GO" id="GO:0009245">
    <property type="term" value="P:lipid A biosynthetic process"/>
    <property type="evidence" value="ECO:0007669"/>
    <property type="project" value="TreeGrafter"/>
</dbReference>
<dbReference type="Gene3D" id="3.40.50.11720">
    <property type="entry name" value="3-Deoxy-D-manno-octulosonic-acid transferase, N-terminal domain"/>
    <property type="match status" value="1"/>
</dbReference>
<protein>
    <recommendedName>
        <fullName evidence="5 12">3-deoxy-D-manno-octulosonic acid transferase</fullName>
        <shortName evidence="12">Kdo transferase</shortName>
        <ecNumber evidence="4 12">2.4.99.12</ecNumber>
    </recommendedName>
    <alternativeName>
        <fullName evidence="8 12">Lipid IV(A) 3-deoxy-D-manno-octulosonic acid transferase</fullName>
    </alternativeName>
</protein>
<organism evidence="15 16">
    <name type="scientific">Psychrosphaera ytuae</name>
    <dbReference type="NCBI Taxonomy" id="2820710"/>
    <lineage>
        <taxon>Bacteria</taxon>
        <taxon>Pseudomonadati</taxon>
        <taxon>Pseudomonadota</taxon>
        <taxon>Gammaproteobacteria</taxon>
        <taxon>Alteromonadales</taxon>
        <taxon>Pseudoalteromonadaceae</taxon>
        <taxon>Psychrosphaera</taxon>
    </lineage>
</organism>
<keyword evidence="12" id="KW-1003">Cell membrane</keyword>
<dbReference type="GO" id="GO:0043842">
    <property type="term" value="F:Kdo transferase activity"/>
    <property type="evidence" value="ECO:0007669"/>
    <property type="project" value="UniProtKB-EC"/>
</dbReference>
<evidence type="ECO:0000256" key="10">
    <source>
        <dbReference type="PIRSR" id="PIRSR639901-1"/>
    </source>
</evidence>
<keyword evidence="12" id="KW-1133">Transmembrane helix</keyword>
<dbReference type="EMBL" id="CP072110">
    <property type="protein sequence ID" value="QTH62944.1"/>
    <property type="molecule type" value="Genomic_DNA"/>
</dbReference>
<dbReference type="InterPro" id="IPR001296">
    <property type="entry name" value="Glyco_trans_1"/>
</dbReference>
<keyword evidence="12" id="KW-0472">Membrane</keyword>
<feature type="site" description="Transition state stabilizer" evidence="11">
    <location>
        <position position="233"/>
    </location>
</feature>
<comment type="subcellular location">
    <subcellularLocation>
        <location evidence="1">Cell envelope</location>
    </subcellularLocation>
    <subcellularLocation>
        <location evidence="12">Cell membrane</location>
    </subcellularLocation>
</comment>
<dbReference type="AlphaFoldDB" id="A0A975D9T3"/>
<sequence length="449" mass="50756">MKQLIALVPYNLIIGLYGIAELVKYLLFLINRFTLQVFNNKARANAKMDIAWGQKLGLYPRSLPKEVKNKCVLIHCASMGEVTVSIGVIKQILDQHPDHYVVVTTNTLTGKQQLYRKLSAEYQQRVFHTYLPLDLPWMMSALLRKVKPLVTLIVEVELWPNLIRKCKSRDIPVIIINARMTETTLQSYKKVSWLSKPMIAAISRVIARNQADYDGYKSLGFPEQNIQIVGNLKFDIELPDESVALQKRAQLNLDERIVFIAGSTHLDEEEVVINAYKKLKFQFPELILLVAPRHPDRFHQVLEYLIVQDVNVIQRSLNEEITDKTDVVLIDVMGELSTLYGASDFAFVGGSIADKGGHNPLEASVYSKPVIMGPHVYNNPEVCAELQQVGGLAIANSEEEFYDTVQLWCENKEVRSKVGKAGRQAIESHAELTSVIAKAVYEIVEKPVQ</sequence>
<dbReference type="InterPro" id="IPR007507">
    <property type="entry name" value="Glycos_transf_N"/>
</dbReference>
<reference evidence="15" key="1">
    <citation type="submission" date="2021-03" db="EMBL/GenBank/DDBJ databases">
        <title>Description of Psychrosphaera ytuae sp. nov. isolated from deep sea sediment of South China Sea.</title>
        <authorList>
            <person name="Zhang J."/>
            <person name="Xu X.-D."/>
        </authorList>
    </citation>
    <scope>NUCLEOTIDE SEQUENCE</scope>
    <source>
        <strain evidence="15">MTZ26</strain>
    </source>
</reference>
<evidence type="ECO:0000313" key="16">
    <source>
        <dbReference type="Proteomes" id="UP000682739"/>
    </source>
</evidence>
<evidence type="ECO:0000256" key="6">
    <source>
        <dbReference type="ARBA" id="ARBA00022519"/>
    </source>
</evidence>
<evidence type="ECO:0000259" key="14">
    <source>
        <dbReference type="Pfam" id="PF04413"/>
    </source>
</evidence>
<evidence type="ECO:0000256" key="8">
    <source>
        <dbReference type="ARBA" id="ARBA00031445"/>
    </source>
</evidence>
<evidence type="ECO:0000256" key="3">
    <source>
        <dbReference type="ARBA" id="ARBA00006380"/>
    </source>
</evidence>
<gene>
    <name evidence="15" type="ORF">J1N51_09250</name>
</gene>
<evidence type="ECO:0000256" key="5">
    <source>
        <dbReference type="ARBA" id="ARBA00019077"/>
    </source>
</evidence>
<dbReference type="EC" id="2.4.99.12" evidence="4 12"/>
<keyword evidence="6" id="KW-0997">Cell inner membrane</keyword>
<name>A0A975D9T3_9GAMM</name>
<dbReference type="InterPro" id="IPR039901">
    <property type="entry name" value="Kdotransferase"/>
</dbReference>